<dbReference type="InParanoid" id="G7E433"/>
<organism evidence="2 3">
    <name type="scientific">Mixia osmundae (strain CBS 9802 / IAM 14324 / JCM 22182 / KY 12970)</name>
    <dbReference type="NCBI Taxonomy" id="764103"/>
    <lineage>
        <taxon>Eukaryota</taxon>
        <taxon>Fungi</taxon>
        <taxon>Dikarya</taxon>
        <taxon>Basidiomycota</taxon>
        <taxon>Pucciniomycotina</taxon>
        <taxon>Mixiomycetes</taxon>
        <taxon>Mixiales</taxon>
        <taxon>Mixiaceae</taxon>
        <taxon>Mixia</taxon>
    </lineage>
</organism>
<proteinExistence type="predicted"/>
<dbReference type="RefSeq" id="XP_014568250.1">
    <property type="nucleotide sequence ID" value="XM_014712764.1"/>
</dbReference>
<evidence type="ECO:0000313" key="2">
    <source>
        <dbReference type="EMBL" id="GAA97593.1"/>
    </source>
</evidence>
<comment type="caution">
    <text evidence="2">The sequence shown here is derived from an EMBL/GenBank/DDBJ whole genome shotgun (WGS) entry which is preliminary data.</text>
</comment>
<dbReference type="EMBL" id="BABT02000129">
    <property type="protein sequence ID" value="GAA97593.1"/>
    <property type="molecule type" value="Genomic_DNA"/>
</dbReference>
<feature type="chain" id="PRO_5009955728" evidence="1">
    <location>
        <begin position="21"/>
        <end position="155"/>
    </location>
</feature>
<protein>
    <submittedName>
        <fullName evidence="2">Uncharacterized protein</fullName>
    </submittedName>
</protein>
<dbReference type="HOGENOM" id="CLU_1695934_0_0_1"/>
<reference evidence="2 3" key="1">
    <citation type="journal article" date="2011" name="J. Gen. Appl. Microbiol.">
        <title>Draft genome sequencing of the enigmatic basidiomycete Mixia osmundae.</title>
        <authorList>
            <person name="Nishida H."/>
            <person name="Nagatsuka Y."/>
            <person name="Sugiyama J."/>
        </authorList>
    </citation>
    <scope>NUCLEOTIDE SEQUENCE [LARGE SCALE GENOMIC DNA]</scope>
    <source>
        <strain evidence="3">CBS 9802 / IAM 14324 / JCM 22182 / KY 12970</strain>
    </source>
</reference>
<feature type="signal peptide" evidence="1">
    <location>
        <begin position="1"/>
        <end position="20"/>
    </location>
</feature>
<keyword evidence="3" id="KW-1185">Reference proteome</keyword>
<reference evidence="2 3" key="2">
    <citation type="journal article" date="2012" name="Open Biol.">
        <title>Characteristics of nucleosomes and linker DNA regions on the genome of the basidiomycete Mixia osmundae revealed by mono- and dinucleosome mapping.</title>
        <authorList>
            <person name="Nishida H."/>
            <person name="Kondo S."/>
            <person name="Matsumoto T."/>
            <person name="Suzuki Y."/>
            <person name="Yoshikawa H."/>
            <person name="Taylor T.D."/>
            <person name="Sugiyama J."/>
        </authorList>
    </citation>
    <scope>NUCLEOTIDE SEQUENCE [LARGE SCALE GENOMIC DNA]</scope>
    <source>
        <strain evidence="3">CBS 9802 / IAM 14324 / JCM 22182 / KY 12970</strain>
    </source>
</reference>
<gene>
    <name evidence="2" type="primary">Mo04271</name>
    <name evidence="2" type="ORF">E5Q_04271</name>
</gene>
<dbReference type="AlphaFoldDB" id="G7E433"/>
<evidence type="ECO:0000256" key="1">
    <source>
        <dbReference type="SAM" id="SignalP"/>
    </source>
</evidence>
<name>G7E433_MIXOS</name>
<keyword evidence="1" id="KW-0732">Signal</keyword>
<accession>G7E433</accession>
<evidence type="ECO:0000313" key="3">
    <source>
        <dbReference type="Proteomes" id="UP000009131"/>
    </source>
</evidence>
<dbReference type="Proteomes" id="UP000009131">
    <property type="component" value="Unassembled WGS sequence"/>
</dbReference>
<sequence length="155" mass="16862">MRIVNFASTVLIMGFTSVCCSPVAKSTGDVRIAAAGSPQYYMSLSGYAGVWPTGFTFELAFDPAQSYYGALMLCNNDVKGSTCGAVYLGHGGTGDARWSDWRFFGPFYDLNAHLLHKADGTMTGWTLQRGSLHGRYIQNMALTNVQSHTPIPYLP</sequence>